<protein>
    <submittedName>
        <fullName evidence="1 2">Uncharacterized protein</fullName>
    </submittedName>
</protein>
<dbReference type="InterPro" id="IPR021470">
    <property type="entry name" value="DUF3123"/>
</dbReference>
<evidence type="ECO:0000313" key="1">
    <source>
        <dbReference type="EMBL" id="KQK16097.1"/>
    </source>
</evidence>
<dbReference type="Pfam" id="PF11321">
    <property type="entry name" value="DUF3123"/>
    <property type="match status" value="1"/>
</dbReference>
<evidence type="ECO:0000313" key="3">
    <source>
        <dbReference type="Proteomes" id="UP000008810"/>
    </source>
</evidence>
<keyword evidence="3" id="KW-1185">Reference proteome</keyword>
<dbReference type="Gramene" id="KQK16097">
    <property type="protein sequence ID" value="KQK16097"/>
    <property type="gene ID" value="BRADI_1g26733v3"/>
</dbReference>
<reference evidence="2" key="3">
    <citation type="submission" date="2018-08" db="UniProtKB">
        <authorList>
            <consortium name="EnsemblPlants"/>
        </authorList>
    </citation>
    <scope>IDENTIFICATION</scope>
    <source>
        <strain evidence="2">cv. Bd21</strain>
    </source>
</reference>
<evidence type="ECO:0000313" key="2">
    <source>
        <dbReference type="EnsemblPlants" id="KQK16097"/>
    </source>
</evidence>
<dbReference type="InParanoid" id="A0A0Q3KY47"/>
<dbReference type="FunCoup" id="A0A0Q3KY47">
    <property type="interactions" value="927"/>
</dbReference>
<dbReference type="AlphaFoldDB" id="A0A0Q3KY47"/>
<accession>A0A0Q3KY47</accession>
<sequence>MPSMTVTSAAMRELRRKLQISRGLSLTLAPTGGIAKDFAAPPQQPAAPISTPPRKRVVQAPLNTASSETIFTKPRCAGRLCTGQRLVLVLDAVVFSASADGYVVYNGDPLKTMLVGRDEGSVCAPPSQVDHRCCRYGADQEVGDGHA</sequence>
<reference evidence="1 2" key="1">
    <citation type="journal article" date="2010" name="Nature">
        <title>Genome sequencing and analysis of the model grass Brachypodium distachyon.</title>
        <authorList>
            <consortium name="International Brachypodium Initiative"/>
        </authorList>
    </citation>
    <scope>NUCLEOTIDE SEQUENCE [LARGE SCALE GENOMIC DNA]</scope>
    <source>
        <strain evidence="1 2">Bd21</strain>
    </source>
</reference>
<name>A0A0Q3KY47_BRADI</name>
<dbReference type="Proteomes" id="UP000008810">
    <property type="component" value="Chromosome 1"/>
</dbReference>
<dbReference type="OrthoDB" id="693878at2759"/>
<proteinExistence type="predicted"/>
<organism evidence="1">
    <name type="scientific">Brachypodium distachyon</name>
    <name type="common">Purple false brome</name>
    <name type="synonym">Trachynia distachya</name>
    <dbReference type="NCBI Taxonomy" id="15368"/>
    <lineage>
        <taxon>Eukaryota</taxon>
        <taxon>Viridiplantae</taxon>
        <taxon>Streptophyta</taxon>
        <taxon>Embryophyta</taxon>
        <taxon>Tracheophyta</taxon>
        <taxon>Spermatophyta</taxon>
        <taxon>Magnoliopsida</taxon>
        <taxon>Liliopsida</taxon>
        <taxon>Poales</taxon>
        <taxon>Poaceae</taxon>
        <taxon>BOP clade</taxon>
        <taxon>Pooideae</taxon>
        <taxon>Stipodae</taxon>
        <taxon>Brachypodieae</taxon>
        <taxon>Brachypodium</taxon>
    </lineage>
</organism>
<dbReference type="EMBL" id="CM000880">
    <property type="protein sequence ID" value="KQK16097.1"/>
    <property type="molecule type" value="Genomic_DNA"/>
</dbReference>
<reference evidence="1" key="2">
    <citation type="submission" date="2017-06" db="EMBL/GenBank/DDBJ databases">
        <title>WGS assembly of Brachypodium distachyon.</title>
        <authorList>
            <consortium name="The International Brachypodium Initiative"/>
            <person name="Lucas S."/>
            <person name="Harmon-Smith M."/>
            <person name="Lail K."/>
            <person name="Tice H."/>
            <person name="Grimwood J."/>
            <person name="Bruce D."/>
            <person name="Barry K."/>
            <person name="Shu S."/>
            <person name="Lindquist E."/>
            <person name="Wang M."/>
            <person name="Pitluck S."/>
            <person name="Vogel J.P."/>
            <person name="Garvin D.F."/>
            <person name="Mockler T.C."/>
            <person name="Schmutz J."/>
            <person name="Rokhsar D."/>
            <person name="Bevan M.W."/>
        </authorList>
    </citation>
    <scope>NUCLEOTIDE SEQUENCE</scope>
    <source>
        <strain evidence="1">Bd21</strain>
    </source>
</reference>
<gene>
    <name evidence="1" type="ORF">BRADI_1g26733v3</name>
</gene>
<dbReference type="EnsemblPlants" id="KQK16097">
    <property type="protein sequence ID" value="KQK16097"/>
    <property type="gene ID" value="BRADI_1g26733v3"/>
</dbReference>